<evidence type="ECO:0000256" key="4">
    <source>
        <dbReference type="ARBA" id="ARBA00022553"/>
    </source>
</evidence>
<sequence>MRNDNKTKSPKNDDTNAFTGTIQRVFNNISSAVSGIVNGFISNLRFSISLRISLIYIRLLLFSLIFIIFLYCIGFLVIMVPIIHREDQVLYSEIAMGISREEDIDNVVMPLRNVTKKEIVIFTQNNLIYTTVEDEKLYTVNRLHFDRTSRTLYYLNAINEDDIQITIIHSLNKYLSILSNIIKVILIIELLRIFSIIKKGRKINKKVLKPIMEMTEIAQRISVQNLSHRINVAGTKNELKDLAKTINDMMDRIETSYNNQKQFVSDASHELRTPIAVIQGYANLLNRWGKEDKEVLNESIIAIKNESNNMQELVEKLLYLARHDKKTLKLEKELFELKDLLNEMIRETKMIAKSHIIESEINCSPIIYGDKQSIKQGIRIFIDNALKYTEPGGKITIKCETENDGCLVSIIDTGIGISKKDLNKIFSRFYRADESRNNNKNGHGLGLSIAKLIVLAHNGKIKVKSKLGEGSVFTIYFDVENGTN</sequence>
<evidence type="ECO:0000256" key="2">
    <source>
        <dbReference type="ARBA" id="ARBA00004370"/>
    </source>
</evidence>
<dbReference type="GO" id="GO:0005886">
    <property type="term" value="C:plasma membrane"/>
    <property type="evidence" value="ECO:0007669"/>
    <property type="project" value="TreeGrafter"/>
</dbReference>
<comment type="subcellular location">
    <subcellularLocation>
        <location evidence="2">Membrane</location>
    </subcellularLocation>
</comment>
<evidence type="ECO:0000256" key="10">
    <source>
        <dbReference type="SAM" id="Phobius"/>
    </source>
</evidence>
<keyword evidence="5" id="KW-0808">Transferase</keyword>
<dbReference type="Pfam" id="PF00672">
    <property type="entry name" value="HAMP"/>
    <property type="match status" value="1"/>
</dbReference>
<accession>A0A4R3MQV5</accession>
<evidence type="ECO:0000256" key="9">
    <source>
        <dbReference type="SAM" id="Coils"/>
    </source>
</evidence>
<evidence type="ECO:0000256" key="8">
    <source>
        <dbReference type="ARBA" id="ARBA00023136"/>
    </source>
</evidence>
<keyword evidence="9" id="KW-0175">Coiled coil</keyword>
<name>A0A4R3MQV5_9FIRM</name>
<dbReference type="EC" id="2.7.13.3" evidence="3"/>
<dbReference type="Gene3D" id="6.10.340.10">
    <property type="match status" value="1"/>
</dbReference>
<dbReference type="Pfam" id="PF02518">
    <property type="entry name" value="HATPase_c"/>
    <property type="match status" value="1"/>
</dbReference>
<organism evidence="13 14">
    <name type="scientific">Natranaerovirga pectinivora</name>
    <dbReference type="NCBI Taxonomy" id="682400"/>
    <lineage>
        <taxon>Bacteria</taxon>
        <taxon>Bacillati</taxon>
        <taxon>Bacillota</taxon>
        <taxon>Clostridia</taxon>
        <taxon>Lachnospirales</taxon>
        <taxon>Natranaerovirgaceae</taxon>
        <taxon>Natranaerovirga</taxon>
    </lineage>
</organism>
<dbReference type="CDD" id="cd00082">
    <property type="entry name" value="HisKA"/>
    <property type="match status" value="1"/>
</dbReference>
<keyword evidence="14" id="KW-1185">Reference proteome</keyword>
<dbReference type="SUPFAM" id="SSF47384">
    <property type="entry name" value="Homodimeric domain of signal transducing histidine kinase"/>
    <property type="match status" value="1"/>
</dbReference>
<dbReference type="AlphaFoldDB" id="A0A4R3MQV5"/>
<protein>
    <recommendedName>
        <fullName evidence="3">histidine kinase</fullName>
        <ecNumber evidence="3">2.7.13.3</ecNumber>
    </recommendedName>
</protein>
<dbReference type="PROSITE" id="PS50885">
    <property type="entry name" value="HAMP"/>
    <property type="match status" value="1"/>
</dbReference>
<dbReference type="SUPFAM" id="SSF55874">
    <property type="entry name" value="ATPase domain of HSP90 chaperone/DNA topoisomerase II/histidine kinase"/>
    <property type="match status" value="1"/>
</dbReference>
<dbReference type="CDD" id="cd06225">
    <property type="entry name" value="HAMP"/>
    <property type="match status" value="1"/>
</dbReference>
<keyword evidence="8 10" id="KW-0472">Membrane</keyword>
<evidence type="ECO:0000256" key="7">
    <source>
        <dbReference type="ARBA" id="ARBA00023012"/>
    </source>
</evidence>
<comment type="caution">
    <text evidence="13">The sequence shown here is derived from an EMBL/GenBank/DDBJ whole genome shotgun (WGS) entry which is preliminary data.</text>
</comment>
<dbReference type="PANTHER" id="PTHR45453:SF1">
    <property type="entry name" value="PHOSPHATE REGULON SENSOR PROTEIN PHOR"/>
    <property type="match status" value="1"/>
</dbReference>
<keyword evidence="10" id="KW-0812">Transmembrane</keyword>
<feature type="domain" description="Histidine kinase" evidence="11">
    <location>
        <begin position="266"/>
        <end position="481"/>
    </location>
</feature>
<evidence type="ECO:0000256" key="3">
    <source>
        <dbReference type="ARBA" id="ARBA00012438"/>
    </source>
</evidence>
<keyword evidence="4" id="KW-0597">Phosphoprotein</keyword>
<dbReference type="Gene3D" id="1.10.287.130">
    <property type="match status" value="1"/>
</dbReference>
<dbReference type="SMART" id="SM00304">
    <property type="entry name" value="HAMP"/>
    <property type="match status" value="1"/>
</dbReference>
<dbReference type="GO" id="GO:0016036">
    <property type="term" value="P:cellular response to phosphate starvation"/>
    <property type="evidence" value="ECO:0007669"/>
    <property type="project" value="TreeGrafter"/>
</dbReference>
<comment type="catalytic activity">
    <reaction evidence="1">
        <text>ATP + protein L-histidine = ADP + protein N-phospho-L-histidine.</text>
        <dbReference type="EC" id="2.7.13.3"/>
    </reaction>
</comment>
<evidence type="ECO:0000256" key="6">
    <source>
        <dbReference type="ARBA" id="ARBA00022777"/>
    </source>
</evidence>
<dbReference type="InterPro" id="IPR003660">
    <property type="entry name" value="HAMP_dom"/>
</dbReference>
<dbReference type="PANTHER" id="PTHR45453">
    <property type="entry name" value="PHOSPHATE REGULON SENSOR PROTEIN PHOR"/>
    <property type="match status" value="1"/>
</dbReference>
<reference evidence="13 14" key="1">
    <citation type="submission" date="2019-03" db="EMBL/GenBank/DDBJ databases">
        <title>Genomic Encyclopedia of Type Strains, Phase IV (KMG-IV): sequencing the most valuable type-strain genomes for metagenomic binning, comparative biology and taxonomic classification.</title>
        <authorList>
            <person name="Goeker M."/>
        </authorList>
    </citation>
    <scope>NUCLEOTIDE SEQUENCE [LARGE SCALE GENOMIC DNA]</scope>
    <source>
        <strain evidence="13 14">DSM 24629</strain>
    </source>
</reference>
<dbReference type="Proteomes" id="UP000294902">
    <property type="component" value="Unassembled WGS sequence"/>
</dbReference>
<dbReference type="RefSeq" id="WP_132250585.1">
    <property type="nucleotide sequence ID" value="NZ_SMAL01000002.1"/>
</dbReference>
<dbReference type="InterPro" id="IPR003594">
    <property type="entry name" value="HATPase_dom"/>
</dbReference>
<dbReference type="InterPro" id="IPR036890">
    <property type="entry name" value="HATPase_C_sf"/>
</dbReference>
<dbReference type="OrthoDB" id="9786919at2"/>
<feature type="transmembrane region" description="Helical" evidence="10">
    <location>
        <begin position="55"/>
        <end position="83"/>
    </location>
</feature>
<dbReference type="PRINTS" id="PR00344">
    <property type="entry name" value="BCTRLSENSOR"/>
</dbReference>
<evidence type="ECO:0000259" key="12">
    <source>
        <dbReference type="PROSITE" id="PS50885"/>
    </source>
</evidence>
<dbReference type="Pfam" id="PF00512">
    <property type="entry name" value="HisKA"/>
    <property type="match status" value="1"/>
</dbReference>
<keyword evidence="7" id="KW-0902">Two-component regulatory system</keyword>
<keyword evidence="10" id="KW-1133">Transmembrane helix</keyword>
<dbReference type="Gene3D" id="3.30.565.10">
    <property type="entry name" value="Histidine kinase-like ATPase, C-terminal domain"/>
    <property type="match status" value="1"/>
</dbReference>
<dbReference type="SMART" id="SM00388">
    <property type="entry name" value="HisKA"/>
    <property type="match status" value="1"/>
</dbReference>
<gene>
    <name evidence="13" type="ORF">EDC18_102313</name>
</gene>
<evidence type="ECO:0000259" key="11">
    <source>
        <dbReference type="PROSITE" id="PS50109"/>
    </source>
</evidence>
<evidence type="ECO:0000313" key="14">
    <source>
        <dbReference type="Proteomes" id="UP000294902"/>
    </source>
</evidence>
<proteinExistence type="predicted"/>
<dbReference type="InterPro" id="IPR005467">
    <property type="entry name" value="His_kinase_dom"/>
</dbReference>
<feature type="domain" description="HAMP" evidence="12">
    <location>
        <begin position="205"/>
        <end position="258"/>
    </location>
</feature>
<dbReference type="FunFam" id="1.10.287.130:FF:000001">
    <property type="entry name" value="Two-component sensor histidine kinase"/>
    <property type="match status" value="1"/>
</dbReference>
<dbReference type="GO" id="GO:0004721">
    <property type="term" value="F:phosphoprotein phosphatase activity"/>
    <property type="evidence" value="ECO:0007669"/>
    <property type="project" value="TreeGrafter"/>
</dbReference>
<dbReference type="SUPFAM" id="SSF158472">
    <property type="entry name" value="HAMP domain-like"/>
    <property type="match status" value="1"/>
</dbReference>
<dbReference type="EMBL" id="SMAL01000002">
    <property type="protein sequence ID" value="TCT16296.1"/>
    <property type="molecule type" value="Genomic_DNA"/>
</dbReference>
<evidence type="ECO:0000256" key="1">
    <source>
        <dbReference type="ARBA" id="ARBA00000085"/>
    </source>
</evidence>
<keyword evidence="6 13" id="KW-0418">Kinase</keyword>
<dbReference type="GO" id="GO:0000155">
    <property type="term" value="F:phosphorelay sensor kinase activity"/>
    <property type="evidence" value="ECO:0007669"/>
    <property type="project" value="InterPro"/>
</dbReference>
<feature type="coiled-coil region" evidence="9">
    <location>
        <begin position="296"/>
        <end position="347"/>
    </location>
</feature>
<dbReference type="InterPro" id="IPR004358">
    <property type="entry name" value="Sig_transdc_His_kin-like_C"/>
</dbReference>
<dbReference type="InterPro" id="IPR036097">
    <property type="entry name" value="HisK_dim/P_sf"/>
</dbReference>
<evidence type="ECO:0000313" key="13">
    <source>
        <dbReference type="EMBL" id="TCT16296.1"/>
    </source>
</evidence>
<feature type="transmembrane region" description="Helical" evidence="10">
    <location>
        <begin position="177"/>
        <end position="197"/>
    </location>
</feature>
<dbReference type="InterPro" id="IPR003661">
    <property type="entry name" value="HisK_dim/P_dom"/>
</dbReference>
<evidence type="ECO:0000256" key="5">
    <source>
        <dbReference type="ARBA" id="ARBA00022679"/>
    </source>
</evidence>
<dbReference type="InterPro" id="IPR050351">
    <property type="entry name" value="BphY/WalK/GraS-like"/>
</dbReference>
<dbReference type="PROSITE" id="PS50109">
    <property type="entry name" value="HIS_KIN"/>
    <property type="match status" value="1"/>
</dbReference>
<dbReference type="SMART" id="SM00387">
    <property type="entry name" value="HATPase_c"/>
    <property type="match status" value="1"/>
</dbReference>
<dbReference type="FunFam" id="3.30.565.10:FF:000006">
    <property type="entry name" value="Sensor histidine kinase WalK"/>
    <property type="match status" value="1"/>
</dbReference>